<dbReference type="OrthoDB" id="544257at2"/>
<dbReference type="EMBL" id="CP000878">
    <property type="protein sequence ID" value="ABX08679.1"/>
    <property type="molecule type" value="Genomic_DNA"/>
</dbReference>
<dbReference type="AlphaFoldDB" id="A9BA17"/>
<evidence type="ECO:0000313" key="1">
    <source>
        <dbReference type="EMBL" id="ABX08679.1"/>
    </source>
</evidence>
<dbReference type="RefSeq" id="WP_012195301.1">
    <property type="nucleotide sequence ID" value="NC_009976.1"/>
</dbReference>
<accession>A9BA17</accession>
<dbReference type="eggNOG" id="ENOG502Z8DA">
    <property type="taxonomic scope" value="Bacteria"/>
</dbReference>
<dbReference type="HOGENOM" id="CLU_542743_0_0_3"/>
<dbReference type="Proteomes" id="UP000000788">
    <property type="component" value="Chromosome"/>
</dbReference>
<dbReference type="KEGG" id="pmj:P9211_07481"/>
<keyword evidence="2" id="KW-1185">Reference proteome</keyword>
<organism evidence="1 2">
    <name type="scientific">Prochlorococcus marinus (strain MIT 9211)</name>
    <dbReference type="NCBI Taxonomy" id="93059"/>
    <lineage>
        <taxon>Bacteria</taxon>
        <taxon>Bacillati</taxon>
        <taxon>Cyanobacteriota</taxon>
        <taxon>Cyanophyceae</taxon>
        <taxon>Synechococcales</taxon>
        <taxon>Prochlorococcaceae</taxon>
        <taxon>Prochlorococcus</taxon>
    </lineage>
</organism>
<reference evidence="1 2" key="1">
    <citation type="journal article" date="2007" name="PLoS Genet.">
        <title>Patterns and implications of gene gain and loss in the evolution of Prochlorococcus.</title>
        <authorList>
            <person name="Kettler G.C."/>
            <person name="Martiny A.C."/>
            <person name="Huang K."/>
            <person name="Zucker J."/>
            <person name="Coleman M.L."/>
            <person name="Rodrigue S."/>
            <person name="Chen F."/>
            <person name="Lapidus A."/>
            <person name="Ferriera S."/>
            <person name="Johnson J."/>
            <person name="Steglich C."/>
            <person name="Church G.M."/>
            <person name="Richardson P."/>
            <person name="Chisholm S.W."/>
        </authorList>
    </citation>
    <scope>NUCLEOTIDE SEQUENCE [LARGE SCALE GENOMIC DNA]</scope>
    <source>
        <strain evidence="2">MIT 9211</strain>
    </source>
</reference>
<sequence length="502" mass="56386">MKNSFFLKSTDEKSIALRVKQLEIGNVGFYSVGLYPASLAYNCAMLSEESRLLLAPREGRELLGAFSSESLQDMEDIYIRRMKNMATHLVDGSLCVNTLSYLLLNCELVVLSANSNYIEDDLKEACRLRDELNREEVVIACLVGSFCHDELTSRSYLLCQEQPNLAFFSGFHRHGALRNPCDSFTANFCHPEAITALFGSRLLDKLSPNIQVTPGIHNIEGQYIKAAKNISSIFAGFAHTYHKDNPGLLPTLLTLLLDQCLDQAAKVSMKRIDRKALYEQQLFPITELGYGVQLIEAAILRDGGMATVRDHTFSQLTAMVADVKGSMMQPQTGKPTRNFQVGQILATKMLALNRCPSGLEELIDWCQSLGLRRGGLEGITSLQYWPMILESYSIQLEDASMINLLYISIFGTNEARKIAYEVLSNSRELTTYCKESVKPIEGEKFTKLLDRLRDKNAEQIIVKSIASNFIDNNEIANYLDDYTAIQEKPSYSTQLIRLIQDL</sequence>
<gene>
    <name evidence="1" type="ordered locus">P9211_07481</name>
</gene>
<dbReference type="STRING" id="93059.P9211_07481"/>
<protein>
    <submittedName>
        <fullName evidence="1">Uncharacterized protein</fullName>
    </submittedName>
</protein>
<name>A9BA17_PROM4</name>
<evidence type="ECO:0000313" key="2">
    <source>
        <dbReference type="Proteomes" id="UP000000788"/>
    </source>
</evidence>
<proteinExistence type="predicted"/>